<dbReference type="PROSITE" id="PS00211">
    <property type="entry name" value="ABC_TRANSPORTER_1"/>
    <property type="match status" value="1"/>
</dbReference>
<evidence type="ECO:0000313" key="11">
    <source>
        <dbReference type="Proteomes" id="UP000434044"/>
    </source>
</evidence>
<dbReference type="RefSeq" id="WP_155449405.1">
    <property type="nucleotide sequence ID" value="NZ_WNKT01000010.1"/>
</dbReference>
<dbReference type="AlphaFoldDB" id="A0A6N8EBT1"/>
<evidence type="ECO:0000256" key="6">
    <source>
        <dbReference type="ARBA" id="ARBA00023004"/>
    </source>
</evidence>
<gene>
    <name evidence="10" type="ORF">GJ668_06865</name>
</gene>
<dbReference type="PANTHER" id="PTHR42781:SF4">
    <property type="entry name" value="SPERMIDINE_PUTRESCINE IMPORT ATP-BINDING PROTEIN POTA"/>
    <property type="match status" value="1"/>
</dbReference>
<dbReference type="OrthoDB" id="9802264at2"/>
<organism evidence="10 11">
    <name type="scientific">Allochromatium palmeri</name>
    <dbReference type="NCBI Taxonomy" id="231048"/>
    <lineage>
        <taxon>Bacteria</taxon>
        <taxon>Pseudomonadati</taxon>
        <taxon>Pseudomonadota</taxon>
        <taxon>Gammaproteobacteria</taxon>
        <taxon>Chromatiales</taxon>
        <taxon>Chromatiaceae</taxon>
        <taxon>Allochromatium</taxon>
    </lineage>
</organism>
<feature type="domain" description="ABC transporter" evidence="9">
    <location>
        <begin position="10"/>
        <end position="242"/>
    </location>
</feature>
<dbReference type="InterPro" id="IPR015853">
    <property type="entry name" value="ABC_transpr_FbpC"/>
</dbReference>
<evidence type="ECO:0000256" key="4">
    <source>
        <dbReference type="ARBA" id="ARBA00022741"/>
    </source>
</evidence>
<evidence type="ECO:0000256" key="7">
    <source>
        <dbReference type="ARBA" id="ARBA00023065"/>
    </source>
</evidence>
<dbReference type="InterPro" id="IPR003593">
    <property type="entry name" value="AAA+_ATPase"/>
</dbReference>
<evidence type="ECO:0000256" key="1">
    <source>
        <dbReference type="ARBA" id="ARBA00022448"/>
    </source>
</evidence>
<keyword evidence="8" id="KW-0472">Membrane</keyword>
<dbReference type="GO" id="GO:0005524">
    <property type="term" value="F:ATP binding"/>
    <property type="evidence" value="ECO:0007669"/>
    <property type="project" value="UniProtKB-KW"/>
</dbReference>
<dbReference type="PROSITE" id="PS50893">
    <property type="entry name" value="ABC_TRANSPORTER_2"/>
    <property type="match status" value="1"/>
</dbReference>
<dbReference type="GO" id="GO:0043190">
    <property type="term" value="C:ATP-binding cassette (ABC) transporter complex"/>
    <property type="evidence" value="ECO:0007669"/>
    <property type="project" value="InterPro"/>
</dbReference>
<comment type="caution">
    <text evidence="10">The sequence shown here is derived from an EMBL/GenBank/DDBJ whole genome shotgun (WGS) entry which is preliminary data.</text>
</comment>
<dbReference type="SUPFAM" id="SSF52540">
    <property type="entry name" value="P-loop containing nucleoside triphosphate hydrolases"/>
    <property type="match status" value="1"/>
</dbReference>
<dbReference type="InterPro" id="IPR017871">
    <property type="entry name" value="ABC_transporter-like_CS"/>
</dbReference>
<dbReference type="Gene3D" id="3.40.50.300">
    <property type="entry name" value="P-loop containing nucleotide triphosphate hydrolases"/>
    <property type="match status" value="1"/>
</dbReference>
<dbReference type="GO" id="GO:0015697">
    <property type="term" value="P:quaternary ammonium group transport"/>
    <property type="evidence" value="ECO:0007669"/>
    <property type="project" value="UniProtKB-ARBA"/>
</dbReference>
<accession>A0A6N8EBT1</accession>
<keyword evidence="6" id="KW-0408">Iron</keyword>
<dbReference type="InterPro" id="IPR008995">
    <property type="entry name" value="Mo/tungstate-bd_C_term_dom"/>
</dbReference>
<keyword evidence="11" id="KW-1185">Reference proteome</keyword>
<dbReference type="InterPro" id="IPR027417">
    <property type="entry name" value="P-loop_NTPase"/>
</dbReference>
<keyword evidence="5 10" id="KW-0067">ATP-binding</keyword>
<reference evidence="10 11" key="1">
    <citation type="submission" date="2019-11" db="EMBL/GenBank/DDBJ databases">
        <title>Whole-genome sequence of the anaerobic purple sulfur bacterium Allochromatium palmeri DSM 15591.</title>
        <authorList>
            <person name="Kyndt J.A."/>
            <person name="Meyer T.E."/>
        </authorList>
    </citation>
    <scope>NUCLEOTIDE SEQUENCE [LARGE SCALE GENOMIC DNA]</scope>
    <source>
        <strain evidence="10 11">DSM 15591</strain>
    </source>
</reference>
<keyword evidence="7" id="KW-0406">Ion transport</keyword>
<keyword evidence="1" id="KW-0813">Transport</keyword>
<keyword evidence="2" id="KW-1003">Cell membrane</keyword>
<sequence length="352" mass="38425">MSSRSESQQLALRGVDVAYGERVVARAIDFALDPGEIACLLGPSGCGKTTLLRAIAGFEPIVAGEIWLHGRRVSAPGETLAPERRRVGMLFQDFALFPHLSVAGNIGFGLRDGSSAQKRARIAELLELIGLADAGERYPHELSGGMQQRVALARALAPRPEALLLDEPFSSLDAERREQLAREIRDLLKREGVTAVLVTHDQHEAFAMADVIGVMSEGRIRQWGPAFDLYHEPADRFVADFIGQGVRLPATTLDGCRVTTELGELSCSRPHDLPSGVTVEVLVRPDDLAHDDASPVRALILERAFRGADFLYRLRLPSGAEVLSLAPSHQEHAVGDWIGVSARTMRHLVLFR</sequence>
<protein>
    <submittedName>
        <fullName evidence="10">ATP-binding cassette domain-containing protein</fullName>
    </submittedName>
</protein>
<dbReference type="PANTHER" id="PTHR42781">
    <property type="entry name" value="SPERMIDINE/PUTRESCINE IMPORT ATP-BINDING PROTEIN POTA"/>
    <property type="match status" value="1"/>
</dbReference>
<dbReference type="GO" id="GO:0015408">
    <property type="term" value="F:ABC-type ferric iron transporter activity"/>
    <property type="evidence" value="ECO:0007669"/>
    <property type="project" value="InterPro"/>
</dbReference>
<dbReference type="SUPFAM" id="SSF50331">
    <property type="entry name" value="MOP-like"/>
    <property type="match status" value="1"/>
</dbReference>
<dbReference type="SMART" id="SM00382">
    <property type="entry name" value="AAA"/>
    <property type="match status" value="1"/>
</dbReference>
<evidence type="ECO:0000256" key="5">
    <source>
        <dbReference type="ARBA" id="ARBA00022840"/>
    </source>
</evidence>
<keyword evidence="4" id="KW-0547">Nucleotide-binding</keyword>
<dbReference type="Proteomes" id="UP000434044">
    <property type="component" value="Unassembled WGS sequence"/>
</dbReference>
<dbReference type="CDD" id="cd03259">
    <property type="entry name" value="ABC_Carb_Solutes_like"/>
    <property type="match status" value="1"/>
</dbReference>
<evidence type="ECO:0000256" key="3">
    <source>
        <dbReference type="ARBA" id="ARBA00022496"/>
    </source>
</evidence>
<keyword evidence="3" id="KW-0410">Iron transport</keyword>
<evidence type="ECO:0000256" key="2">
    <source>
        <dbReference type="ARBA" id="ARBA00022475"/>
    </source>
</evidence>
<dbReference type="InterPro" id="IPR003439">
    <property type="entry name" value="ABC_transporter-like_ATP-bd"/>
</dbReference>
<evidence type="ECO:0000259" key="9">
    <source>
        <dbReference type="PROSITE" id="PS50893"/>
    </source>
</evidence>
<dbReference type="Pfam" id="PF00005">
    <property type="entry name" value="ABC_tran"/>
    <property type="match status" value="1"/>
</dbReference>
<name>A0A6N8EBT1_9GAMM</name>
<dbReference type="FunFam" id="3.40.50.300:FF:000425">
    <property type="entry name" value="Probable ABC transporter, ATP-binding subunit"/>
    <property type="match status" value="1"/>
</dbReference>
<dbReference type="EMBL" id="WNKT01000010">
    <property type="protein sequence ID" value="MTW20818.1"/>
    <property type="molecule type" value="Genomic_DNA"/>
</dbReference>
<dbReference type="Pfam" id="PF08402">
    <property type="entry name" value="TOBE_2"/>
    <property type="match status" value="1"/>
</dbReference>
<dbReference type="InterPro" id="IPR050093">
    <property type="entry name" value="ABC_SmlMolc_Importer"/>
</dbReference>
<evidence type="ECO:0000256" key="8">
    <source>
        <dbReference type="ARBA" id="ARBA00023136"/>
    </source>
</evidence>
<evidence type="ECO:0000313" key="10">
    <source>
        <dbReference type="EMBL" id="MTW20818.1"/>
    </source>
</evidence>
<dbReference type="InterPro" id="IPR013611">
    <property type="entry name" value="Transp-assoc_OB_typ2"/>
</dbReference>
<proteinExistence type="predicted"/>
<dbReference type="GO" id="GO:0016887">
    <property type="term" value="F:ATP hydrolysis activity"/>
    <property type="evidence" value="ECO:0007669"/>
    <property type="project" value="InterPro"/>
</dbReference>